<dbReference type="AlphaFoldDB" id="A0A6C0H9P2"/>
<name>A0A6C0H9P2_9ZZZZ</name>
<sequence length="84" mass="9881">MLCKYKNIFGQVNTGTHSYRLFNIAIIDVIFTILGAYILYKLQIFIFSKYHITFINILIFLFILGIILHKLFCVDTTINKILFN</sequence>
<dbReference type="EMBL" id="MN739908">
    <property type="protein sequence ID" value="QHT76936.1"/>
    <property type="molecule type" value="Genomic_DNA"/>
</dbReference>
<evidence type="ECO:0000256" key="1">
    <source>
        <dbReference type="SAM" id="Phobius"/>
    </source>
</evidence>
<reference evidence="2" key="1">
    <citation type="journal article" date="2020" name="Nature">
        <title>Giant virus diversity and host interactions through global metagenomics.</title>
        <authorList>
            <person name="Schulz F."/>
            <person name="Roux S."/>
            <person name="Paez-Espino D."/>
            <person name="Jungbluth S."/>
            <person name="Walsh D.A."/>
            <person name="Denef V.J."/>
            <person name="McMahon K.D."/>
            <person name="Konstantinidis K.T."/>
            <person name="Eloe-Fadrosh E.A."/>
            <person name="Kyrpides N.C."/>
            <person name="Woyke T."/>
        </authorList>
    </citation>
    <scope>NUCLEOTIDE SEQUENCE</scope>
    <source>
        <strain evidence="2">GVMAG-M-3300023179-82</strain>
    </source>
</reference>
<evidence type="ECO:0000313" key="2">
    <source>
        <dbReference type="EMBL" id="QHT76936.1"/>
    </source>
</evidence>
<protein>
    <submittedName>
        <fullName evidence="2">Uncharacterized protein</fullName>
    </submittedName>
</protein>
<accession>A0A6C0H9P2</accession>
<feature type="transmembrane region" description="Helical" evidence="1">
    <location>
        <begin position="52"/>
        <end position="72"/>
    </location>
</feature>
<keyword evidence="1" id="KW-0812">Transmembrane</keyword>
<keyword evidence="1" id="KW-0472">Membrane</keyword>
<organism evidence="2">
    <name type="scientific">viral metagenome</name>
    <dbReference type="NCBI Taxonomy" id="1070528"/>
    <lineage>
        <taxon>unclassified sequences</taxon>
        <taxon>metagenomes</taxon>
        <taxon>organismal metagenomes</taxon>
    </lineage>
</organism>
<feature type="transmembrane region" description="Helical" evidence="1">
    <location>
        <begin position="21"/>
        <end position="40"/>
    </location>
</feature>
<proteinExistence type="predicted"/>
<keyword evidence="1" id="KW-1133">Transmembrane helix</keyword>